<dbReference type="NCBIfam" id="TIGR01664">
    <property type="entry name" value="DNA-3'-Pase"/>
    <property type="match status" value="1"/>
</dbReference>
<dbReference type="SUPFAM" id="SSF52540">
    <property type="entry name" value="P-loop containing nucleoside triphosphate hydrolases"/>
    <property type="match status" value="1"/>
</dbReference>
<evidence type="ECO:0000313" key="2">
    <source>
        <dbReference type="Proteomes" id="UP000772434"/>
    </source>
</evidence>
<dbReference type="OrthoDB" id="19045at2759"/>
<proteinExistence type="predicted"/>
<keyword evidence="1" id="KW-0808">Transferase</keyword>
<dbReference type="GO" id="GO:0006281">
    <property type="term" value="P:DNA repair"/>
    <property type="evidence" value="ECO:0007669"/>
    <property type="project" value="TreeGrafter"/>
</dbReference>
<dbReference type="InterPro" id="IPR023214">
    <property type="entry name" value="HAD_sf"/>
</dbReference>
<gene>
    <name evidence="1" type="ORF">BDP27DRAFT_1511209</name>
</gene>
<reference evidence="1" key="1">
    <citation type="submission" date="2020-11" db="EMBL/GenBank/DDBJ databases">
        <authorList>
            <consortium name="DOE Joint Genome Institute"/>
            <person name="Ahrendt S."/>
            <person name="Riley R."/>
            <person name="Andreopoulos W."/>
            <person name="Labutti K."/>
            <person name="Pangilinan J."/>
            <person name="Ruiz-Duenas F.J."/>
            <person name="Barrasa J.M."/>
            <person name="Sanchez-Garcia M."/>
            <person name="Camarero S."/>
            <person name="Miyauchi S."/>
            <person name="Serrano A."/>
            <person name="Linde D."/>
            <person name="Babiker R."/>
            <person name="Drula E."/>
            <person name="Ayuso-Fernandez I."/>
            <person name="Pacheco R."/>
            <person name="Padilla G."/>
            <person name="Ferreira P."/>
            <person name="Barriuso J."/>
            <person name="Kellner H."/>
            <person name="Castanera R."/>
            <person name="Alfaro M."/>
            <person name="Ramirez L."/>
            <person name="Pisabarro A.G."/>
            <person name="Kuo A."/>
            <person name="Tritt A."/>
            <person name="Lipzen A."/>
            <person name="He G."/>
            <person name="Yan M."/>
            <person name="Ng V."/>
            <person name="Cullen D."/>
            <person name="Martin F."/>
            <person name="Rosso M.-N."/>
            <person name="Henrissat B."/>
            <person name="Hibbett D."/>
            <person name="Martinez A.T."/>
            <person name="Grigoriev I.V."/>
        </authorList>
    </citation>
    <scope>NUCLEOTIDE SEQUENCE</scope>
    <source>
        <strain evidence="1">AH 40177</strain>
    </source>
</reference>
<dbReference type="Pfam" id="PF08645">
    <property type="entry name" value="PNK3P"/>
    <property type="match status" value="1"/>
</dbReference>
<dbReference type="Gene3D" id="3.40.50.300">
    <property type="entry name" value="P-loop containing nucleotide triphosphate hydrolases"/>
    <property type="match status" value="1"/>
</dbReference>
<dbReference type="Proteomes" id="UP000772434">
    <property type="component" value="Unassembled WGS sequence"/>
</dbReference>
<protein>
    <submittedName>
        <fullName evidence="1">Polynucleotide kinase 3 phosphatase-domain-containing protein</fullName>
    </submittedName>
</protein>
<evidence type="ECO:0000313" key="1">
    <source>
        <dbReference type="EMBL" id="KAF9070333.1"/>
    </source>
</evidence>
<organism evidence="1 2">
    <name type="scientific">Rhodocollybia butyracea</name>
    <dbReference type="NCBI Taxonomy" id="206335"/>
    <lineage>
        <taxon>Eukaryota</taxon>
        <taxon>Fungi</taxon>
        <taxon>Dikarya</taxon>
        <taxon>Basidiomycota</taxon>
        <taxon>Agaricomycotina</taxon>
        <taxon>Agaricomycetes</taxon>
        <taxon>Agaricomycetidae</taxon>
        <taxon>Agaricales</taxon>
        <taxon>Marasmiineae</taxon>
        <taxon>Omphalotaceae</taxon>
        <taxon>Rhodocollybia</taxon>
    </lineage>
</organism>
<dbReference type="InterPro" id="IPR006549">
    <property type="entry name" value="HAD-SF_hydro_IIIA"/>
</dbReference>
<dbReference type="PANTHER" id="PTHR12083:SF9">
    <property type="entry name" value="BIFUNCTIONAL POLYNUCLEOTIDE PHOSPHATASE_KINASE"/>
    <property type="match status" value="1"/>
</dbReference>
<keyword evidence="2" id="KW-1185">Reference proteome</keyword>
<dbReference type="InterPro" id="IPR006551">
    <property type="entry name" value="Polynucleotide_phosphatase"/>
</dbReference>
<dbReference type="GO" id="GO:0046403">
    <property type="term" value="F:polynucleotide 3'-phosphatase activity"/>
    <property type="evidence" value="ECO:0007669"/>
    <property type="project" value="TreeGrafter"/>
</dbReference>
<sequence>MSSAVHAGQNSCSRLYTRSLLIVVAPSKLSKKRPAEADESLVEGSKAKVAKVHPFFSKCPEEPKPTGAFRWLTPLGGKVTCLHATNLTPTSSPKVAAFDLDGTLIKSSFGKGAVKKAPKGAPPAWEWWRDRVPKALQELNSEGYSIIIISNQNIKGSLTTWKEKIALIAAELPSVPFRLFAATAKDEFRKAGRFFCLTPMPGIWNELSRLSREDGVKIDHAASFFVGDAAGREGDFASTDRKWAENVDLPFFTPEEYFLKKPLQTKYTLDGFNVSSLPELPLFSPNIPVIPEPKQQEIVIFVGYPALGKSTICERYFTPEGYKRVNQDTLGTRSKCVAAVEQALEQGLSCVIDNTNRDAPTRKHYVDVARKFKVPARCFIFTGSMELAWHNNLYRAFNLPPCVASREEKRQLLPYLAFTSFRSGYEEPDKAEGFFEIRKVNWAFEGTEEERKCWSMWLQIEGK</sequence>
<name>A0A9P5PW17_9AGAR</name>
<dbReference type="Pfam" id="PF13671">
    <property type="entry name" value="AAA_33"/>
    <property type="match status" value="1"/>
</dbReference>
<keyword evidence="1" id="KW-0418">Kinase</keyword>
<dbReference type="PANTHER" id="PTHR12083">
    <property type="entry name" value="BIFUNCTIONAL POLYNUCLEOTIDE PHOSPHATASE/KINASE"/>
    <property type="match status" value="1"/>
</dbReference>
<dbReference type="InterPro" id="IPR027417">
    <property type="entry name" value="P-loop_NTPase"/>
</dbReference>
<dbReference type="InterPro" id="IPR013954">
    <property type="entry name" value="PNK3P"/>
</dbReference>
<dbReference type="GO" id="GO:0046404">
    <property type="term" value="F:ATP-dependent polydeoxyribonucleotide 5'-hydroxyl-kinase activity"/>
    <property type="evidence" value="ECO:0007669"/>
    <property type="project" value="TreeGrafter"/>
</dbReference>
<dbReference type="GO" id="GO:0003690">
    <property type="term" value="F:double-stranded DNA binding"/>
    <property type="evidence" value="ECO:0007669"/>
    <property type="project" value="TreeGrafter"/>
</dbReference>
<comment type="caution">
    <text evidence="1">The sequence shown here is derived from an EMBL/GenBank/DDBJ whole genome shotgun (WGS) entry which is preliminary data.</text>
</comment>
<dbReference type="FunFam" id="3.40.50.300:FF:000737">
    <property type="entry name" value="Bifunctional polynucleotide phosphatase/kinase"/>
    <property type="match status" value="1"/>
</dbReference>
<dbReference type="EMBL" id="JADNRY010000041">
    <property type="protein sequence ID" value="KAF9070333.1"/>
    <property type="molecule type" value="Genomic_DNA"/>
</dbReference>
<dbReference type="Gene3D" id="3.40.50.1000">
    <property type="entry name" value="HAD superfamily/HAD-like"/>
    <property type="match status" value="1"/>
</dbReference>
<accession>A0A9P5PW17</accession>
<dbReference type="NCBIfam" id="TIGR01662">
    <property type="entry name" value="HAD-SF-IIIA"/>
    <property type="match status" value="1"/>
</dbReference>
<dbReference type="InterPro" id="IPR036412">
    <property type="entry name" value="HAD-like_sf"/>
</dbReference>
<dbReference type="SUPFAM" id="SSF56784">
    <property type="entry name" value="HAD-like"/>
    <property type="match status" value="1"/>
</dbReference>
<dbReference type="AlphaFoldDB" id="A0A9P5PW17"/>